<accession>A0A2K2UEF4</accession>
<evidence type="ECO:0000313" key="9">
    <source>
        <dbReference type="Proteomes" id="UP000236197"/>
    </source>
</evidence>
<evidence type="ECO:0000256" key="2">
    <source>
        <dbReference type="ARBA" id="ARBA00008929"/>
    </source>
</evidence>
<proteinExistence type="inferred from homology"/>
<protein>
    <recommendedName>
        <fullName evidence="10">Polysulfide reductase</fullName>
    </recommendedName>
</protein>
<evidence type="ECO:0008006" key="10">
    <source>
        <dbReference type="Google" id="ProtNLM"/>
    </source>
</evidence>
<keyword evidence="5 7" id="KW-1133">Transmembrane helix</keyword>
<dbReference type="Pfam" id="PF03916">
    <property type="entry name" value="NrfD"/>
    <property type="match status" value="1"/>
</dbReference>
<sequence>MGRHARRRHRLQKCMKHRDRAPWKTAKRRSVYHACERCQGSGFMRPGLRRRTIRGYNLTSDKGGEVSSSLIIAYLFLGGAGAGMLFVLSAVSFFSPSRDLDLDGSGRLQPWGSYARLYGLGYCVSLAICIVAALCLVFDMARPDAILGLIFNPNVSVVSIGAYGLGLCIALNAALAIIWLSHFRPNIMLCRIVSALAIVAACVVMSYTGLLLGIIPHAVFWQSPLIVVLFVLSSLSCGIALVVLAMMAFRLLAPFWNAARTVLLVDGVLIGVELIVLTVFIASSQQSAPEAVETLVTGDLAALFWTGLVAMGLVVPLAMELASRWKVGLDVHPCIPAVLVLIGGLCLRICIVFAA</sequence>
<feature type="transmembrane region" description="Helical" evidence="7">
    <location>
        <begin position="334"/>
        <end position="354"/>
    </location>
</feature>
<feature type="transmembrane region" description="Helical" evidence="7">
    <location>
        <begin position="160"/>
        <end position="180"/>
    </location>
</feature>
<reference evidence="9" key="1">
    <citation type="submission" date="2018-01" db="EMBL/GenBank/DDBJ databases">
        <title>Rubneribacter badeniensis gen. nov., sp. nov., and Colonibacter rubneri, gen. nov., sp. nov., WGS of new members of the Eggerthellaceae.</title>
        <authorList>
            <person name="Danylec N."/>
            <person name="Stoll D.A."/>
            <person name="Doetsch A."/>
            <person name="Kulling S.E."/>
            <person name="Huch M."/>
        </authorList>
    </citation>
    <scope>NUCLEOTIDE SEQUENCE [LARGE SCALE GENOMIC DNA]</scope>
    <source>
        <strain evidence="9">ResAG-96</strain>
    </source>
</reference>
<comment type="caution">
    <text evidence="8">The sequence shown here is derived from an EMBL/GenBank/DDBJ whole genome shotgun (WGS) entry which is preliminary data.</text>
</comment>
<feature type="transmembrane region" description="Helical" evidence="7">
    <location>
        <begin position="71"/>
        <end position="94"/>
    </location>
</feature>
<dbReference type="InterPro" id="IPR005614">
    <property type="entry name" value="NrfD-like"/>
</dbReference>
<dbReference type="InterPro" id="IPR052049">
    <property type="entry name" value="Electron_transfer_protein"/>
</dbReference>
<feature type="transmembrane region" description="Helical" evidence="7">
    <location>
        <begin position="225"/>
        <end position="249"/>
    </location>
</feature>
<keyword evidence="6 7" id="KW-0472">Membrane</keyword>
<dbReference type="Gene3D" id="1.20.1630.10">
    <property type="entry name" value="Formate dehydrogenase/DMSO reductase domain"/>
    <property type="match status" value="1"/>
</dbReference>
<evidence type="ECO:0000256" key="3">
    <source>
        <dbReference type="ARBA" id="ARBA00022475"/>
    </source>
</evidence>
<evidence type="ECO:0000256" key="4">
    <source>
        <dbReference type="ARBA" id="ARBA00022692"/>
    </source>
</evidence>
<dbReference type="AlphaFoldDB" id="A0A2K2UEF4"/>
<evidence type="ECO:0000256" key="6">
    <source>
        <dbReference type="ARBA" id="ARBA00023136"/>
    </source>
</evidence>
<comment type="similarity">
    <text evidence="2">Belongs to the NrfD family.</text>
</comment>
<keyword evidence="9" id="KW-1185">Reference proteome</keyword>
<dbReference type="Proteomes" id="UP000236197">
    <property type="component" value="Unassembled WGS sequence"/>
</dbReference>
<dbReference type="GO" id="GO:0005886">
    <property type="term" value="C:plasma membrane"/>
    <property type="evidence" value="ECO:0007669"/>
    <property type="project" value="UniProtKB-SubCell"/>
</dbReference>
<feature type="transmembrane region" description="Helical" evidence="7">
    <location>
        <begin position="192"/>
        <end position="219"/>
    </location>
</feature>
<feature type="transmembrane region" description="Helical" evidence="7">
    <location>
        <begin position="302"/>
        <end position="322"/>
    </location>
</feature>
<comment type="subcellular location">
    <subcellularLocation>
        <location evidence="1">Cell membrane</location>
        <topology evidence="1">Multi-pass membrane protein</topology>
    </subcellularLocation>
</comment>
<evidence type="ECO:0000256" key="5">
    <source>
        <dbReference type="ARBA" id="ARBA00022989"/>
    </source>
</evidence>
<evidence type="ECO:0000313" key="8">
    <source>
        <dbReference type="EMBL" id="PNV68674.1"/>
    </source>
</evidence>
<dbReference type="PANTHER" id="PTHR34856:SF2">
    <property type="entry name" value="PROTEIN NRFD"/>
    <property type="match status" value="1"/>
</dbReference>
<organism evidence="8 9">
    <name type="scientific">Enteroscipio rubneri</name>
    <dbReference type="NCBI Taxonomy" id="2070686"/>
    <lineage>
        <taxon>Bacteria</taxon>
        <taxon>Bacillati</taxon>
        <taxon>Actinomycetota</taxon>
        <taxon>Coriobacteriia</taxon>
        <taxon>Eggerthellales</taxon>
        <taxon>Eggerthellaceae</taxon>
        <taxon>Enteroscipio</taxon>
    </lineage>
</organism>
<feature type="transmembrane region" description="Helical" evidence="7">
    <location>
        <begin position="115"/>
        <end position="140"/>
    </location>
</feature>
<evidence type="ECO:0000256" key="7">
    <source>
        <dbReference type="SAM" id="Phobius"/>
    </source>
</evidence>
<gene>
    <name evidence="8" type="ORF">C2L71_01435</name>
</gene>
<evidence type="ECO:0000256" key="1">
    <source>
        <dbReference type="ARBA" id="ARBA00004651"/>
    </source>
</evidence>
<dbReference type="EMBL" id="PPEK01000001">
    <property type="protein sequence ID" value="PNV68674.1"/>
    <property type="molecule type" value="Genomic_DNA"/>
</dbReference>
<keyword evidence="3" id="KW-1003">Cell membrane</keyword>
<feature type="transmembrane region" description="Helical" evidence="7">
    <location>
        <begin position="261"/>
        <end position="282"/>
    </location>
</feature>
<name>A0A2K2UEF4_9ACTN</name>
<dbReference type="PANTHER" id="PTHR34856">
    <property type="entry name" value="PROTEIN NRFD"/>
    <property type="match status" value="1"/>
</dbReference>
<keyword evidence="4 7" id="KW-0812">Transmembrane</keyword>